<evidence type="ECO:0000256" key="2">
    <source>
        <dbReference type="ARBA" id="ARBA00011006"/>
    </source>
</evidence>
<evidence type="ECO:0008006" key="10">
    <source>
        <dbReference type="Google" id="ProtNLM"/>
    </source>
</evidence>
<dbReference type="GeneID" id="99754378"/>
<dbReference type="RefSeq" id="WP_021645263.1">
    <property type="nucleotide sequence ID" value="NZ_KE993102.1"/>
</dbReference>
<keyword evidence="4 7" id="KW-0812">Transmembrane</keyword>
<evidence type="ECO:0000256" key="3">
    <source>
        <dbReference type="ARBA" id="ARBA00022475"/>
    </source>
</evidence>
<feature type="transmembrane region" description="Helical" evidence="7">
    <location>
        <begin position="6"/>
        <end position="22"/>
    </location>
</feature>
<name>U2C4G3_9BACE</name>
<keyword evidence="6 7" id="KW-0472">Membrane</keyword>
<keyword evidence="5 7" id="KW-1133">Transmembrane helix</keyword>
<dbReference type="PANTHER" id="PTHR33884:SF3">
    <property type="entry name" value="UPF0410 PROTEIN YMGE"/>
    <property type="match status" value="1"/>
</dbReference>
<reference evidence="8 9" key="1">
    <citation type="submission" date="2013-08" db="EMBL/GenBank/DDBJ databases">
        <authorList>
            <person name="Weinstock G."/>
            <person name="Sodergren E."/>
            <person name="Wylie T."/>
            <person name="Fulton L."/>
            <person name="Fulton R."/>
            <person name="Fronick C."/>
            <person name="O'Laughlin M."/>
            <person name="Godfrey J."/>
            <person name="Miner T."/>
            <person name="Herter B."/>
            <person name="Appelbaum E."/>
            <person name="Cordes M."/>
            <person name="Lek S."/>
            <person name="Wollam A."/>
            <person name="Pepin K.H."/>
            <person name="Palsikar V.B."/>
            <person name="Mitreva M."/>
            <person name="Wilson R.K."/>
        </authorList>
    </citation>
    <scope>NUCLEOTIDE SEQUENCE [LARGE SCALE GENOMIC DNA]</scope>
    <source>
        <strain evidence="8 9">F0041</strain>
    </source>
</reference>
<accession>U2C4G3</accession>
<keyword evidence="3" id="KW-1003">Cell membrane</keyword>
<sequence>MYFIWYIIIGIVSGFIAGKIMMRGGGFGLLVNLLVGIVGGVLDGRVFGLLGIATTGLLGSLFTSVIGAIFLLWILSFLINPRKLIFNYLLA</sequence>
<evidence type="ECO:0000256" key="6">
    <source>
        <dbReference type="ARBA" id="ARBA00023136"/>
    </source>
</evidence>
<evidence type="ECO:0000313" key="9">
    <source>
        <dbReference type="Proteomes" id="UP000016496"/>
    </source>
</evidence>
<dbReference type="OrthoDB" id="1684438at2"/>
<evidence type="ECO:0000256" key="7">
    <source>
        <dbReference type="SAM" id="Phobius"/>
    </source>
</evidence>
<evidence type="ECO:0000256" key="5">
    <source>
        <dbReference type="ARBA" id="ARBA00022989"/>
    </source>
</evidence>
<evidence type="ECO:0000313" key="8">
    <source>
        <dbReference type="EMBL" id="ERI85364.1"/>
    </source>
</evidence>
<feature type="transmembrane region" description="Helical" evidence="7">
    <location>
        <begin position="29"/>
        <end position="52"/>
    </location>
</feature>
<organism evidence="8 9">
    <name type="scientific">Bacteroides pyogenes F0041</name>
    <dbReference type="NCBI Taxonomy" id="1321819"/>
    <lineage>
        <taxon>Bacteria</taxon>
        <taxon>Pseudomonadati</taxon>
        <taxon>Bacteroidota</taxon>
        <taxon>Bacteroidia</taxon>
        <taxon>Bacteroidales</taxon>
        <taxon>Bacteroidaceae</taxon>
        <taxon>Bacteroides</taxon>
    </lineage>
</organism>
<dbReference type="GO" id="GO:0005886">
    <property type="term" value="C:plasma membrane"/>
    <property type="evidence" value="ECO:0007669"/>
    <property type="project" value="UniProtKB-SubCell"/>
</dbReference>
<dbReference type="Proteomes" id="UP000016496">
    <property type="component" value="Unassembled WGS sequence"/>
</dbReference>
<comment type="similarity">
    <text evidence="2">Belongs to the UPF0410 family.</text>
</comment>
<gene>
    <name evidence="8" type="ORF">HMPREF1981_01807</name>
</gene>
<protein>
    <recommendedName>
        <fullName evidence="10">Transglycosylase associated protein</fullName>
    </recommendedName>
</protein>
<proteinExistence type="inferred from homology"/>
<dbReference type="EMBL" id="AWSV01000095">
    <property type="protein sequence ID" value="ERI85364.1"/>
    <property type="molecule type" value="Genomic_DNA"/>
</dbReference>
<dbReference type="HOGENOM" id="CLU_160040_0_1_10"/>
<dbReference type="AlphaFoldDB" id="U2C4G3"/>
<comment type="caution">
    <text evidence="8">The sequence shown here is derived from an EMBL/GenBank/DDBJ whole genome shotgun (WGS) entry which is preliminary data.</text>
</comment>
<dbReference type="PANTHER" id="PTHR33884">
    <property type="entry name" value="UPF0410 PROTEIN YMGE"/>
    <property type="match status" value="1"/>
</dbReference>
<dbReference type="Pfam" id="PF04226">
    <property type="entry name" value="Transgly_assoc"/>
    <property type="match status" value="1"/>
</dbReference>
<dbReference type="InterPro" id="IPR007341">
    <property type="entry name" value="Transgly_assoc"/>
</dbReference>
<evidence type="ECO:0000256" key="4">
    <source>
        <dbReference type="ARBA" id="ARBA00022692"/>
    </source>
</evidence>
<comment type="subcellular location">
    <subcellularLocation>
        <location evidence="1">Cell membrane</location>
        <topology evidence="1">Multi-pass membrane protein</topology>
    </subcellularLocation>
</comment>
<evidence type="ECO:0000256" key="1">
    <source>
        <dbReference type="ARBA" id="ARBA00004651"/>
    </source>
</evidence>
<feature type="transmembrane region" description="Helical" evidence="7">
    <location>
        <begin position="58"/>
        <end position="79"/>
    </location>
</feature>